<feature type="transmembrane region" description="Helical" evidence="1">
    <location>
        <begin position="147"/>
        <end position="167"/>
    </location>
</feature>
<dbReference type="InterPro" id="IPR012666">
    <property type="entry name" value="CbtA_put"/>
</dbReference>
<keyword evidence="1" id="KW-0812">Transmembrane</keyword>
<evidence type="ECO:0000313" key="3">
    <source>
        <dbReference type="Proteomes" id="UP000253570"/>
    </source>
</evidence>
<evidence type="ECO:0000313" key="2">
    <source>
        <dbReference type="EMBL" id="RCL71654.1"/>
    </source>
</evidence>
<comment type="caution">
    <text evidence="2">The sequence shown here is derived from an EMBL/GenBank/DDBJ whole genome shotgun (WGS) entry which is preliminary data.</text>
</comment>
<feature type="transmembrane region" description="Helical" evidence="1">
    <location>
        <begin position="206"/>
        <end position="229"/>
    </location>
</feature>
<dbReference type="AlphaFoldDB" id="A0A368DJ28"/>
<name>A0A368DJ28_9PROT</name>
<feature type="transmembrane region" description="Helical" evidence="1">
    <location>
        <begin position="78"/>
        <end position="101"/>
    </location>
</feature>
<dbReference type="Pfam" id="PF09490">
    <property type="entry name" value="CbtA"/>
    <property type="match status" value="1"/>
</dbReference>
<evidence type="ECO:0008006" key="4">
    <source>
        <dbReference type="Google" id="ProtNLM"/>
    </source>
</evidence>
<keyword evidence="1" id="KW-1133">Transmembrane helix</keyword>
<gene>
    <name evidence="2" type="ORF">DBW71_06470</name>
</gene>
<feature type="transmembrane region" description="Helical" evidence="1">
    <location>
        <begin position="113"/>
        <end position="135"/>
    </location>
</feature>
<dbReference type="EMBL" id="QOQD01000023">
    <property type="protein sequence ID" value="RCL71654.1"/>
    <property type="molecule type" value="Genomic_DNA"/>
</dbReference>
<sequence length="234" mass="26876">MINKFIYPPILVGLITGLIISIISIFILYPIIHEAELIESALNTQIDHHIDTSKHLNAHSHEDAKNDDMLNYFQNRNFITVFVNICVTAGYAFIIIGLTNLLKININFKNSILIGLVGFLCFYLLPSIALIPQLPGTQYSLTLEYRQIIWLSIVSLSLIGFVITYIIPKIFFKFFGILLVVLPLTLILILNDQIPMEVNNDLHYKFIYYTFLSNLIMWFIMAVTINYVLNRKSS</sequence>
<dbReference type="Proteomes" id="UP000253570">
    <property type="component" value="Unassembled WGS sequence"/>
</dbReference>
<reference evidence="2 3" key="1">
    <citation type="journal article" date="2018" name="Microbiome">
        <title>Fine metagenomic profile of the Mediterranean stratified and mixed water columns revealed by assembly and recruitment.</title>
        <authorList>
            <person name="Haro-Moreno J.M."/>
            <person name="Lopez-Perez M."/>
            <person name="De La Torre J.R."/>
            <person name="Picazo A."/>
            <person name="Camacho A."/>
            <person name="Rodriguez-Valera F."/>
        </authorList>
    </citation>
    <scope>NUCLEOTIDE SEQUENCE [LARGE SCALE GENOMIC DNA]</scope>
    <source>
        <strain evidence="2">MED-G57</strain>
    </source>
</reference>
<feature type="transmembrane region" description="Helical" evidence="1">
    <location>
        <begin position="12"/>
        <end position="32"/>
    </location>
</feature>
<feature type="transmembrane region" description="Helical" evidence="1">
    <location>
        <begin position="174"/>
        <end position="194"/>
    </location>
</feature>
<proteinExistence type="predicted"/>
<accession>A0A368DJ28</accession>
<keyword evidence="1" id="KW-0472">Membrane</keyword>
<evidence type="ECO:0000256" key="1">
    <source>
        <dbReference type="SAM" id="Phobius"/>
    </source>
</evidence>
<protein>
    <recommendedName>
        <fullName evidence="4">Cobalt transporter</fullName>
    </recommendedName>
</protein>
<organism evidence="2 3">
    <name type="scientific">PS1 clade bacterium</name>
    <dbReference type="NCBI Taxonomy" id="2175152"/>
    <lineage>
        <taxon>Bacteria</taxon>
        <taxon>Pseudomonadati</taxon>
        <taxon>Pseudomonadota</taxon>
        <taxon>Alphaproteobacteria</taxon>
        <taxon>PS1 clade</taxon>
    </lineage>
</organism>